<evidence type="ECO:0000259" key="5">
    <source>
        <dbReference type="SMART" id="SM00382"/>
    </source>
</evidence>
<dbReference type="Gene3D" id="3.40.50.300">
    <property type="entry name" value="P-loop containing nucleotide triphosphate hydrolases"/>
    <property type="match status" value="1"/>
</dbReference>
<dbReference type="GO" id="GO:0016887">
    <property type="term" value="F:ATP hydrolysis activity"/>
    <property type="evidence" value="ECO:0007669"/>
    <property type="project" value="InterPro"/>
</dbReference>
<organism evidence="6 7">
    <name type="scientific">Fulvimarina manganoxydans</name>
    <dbReference type="NCBI Taxonomy" id="937218"/>
    <lineage>
        <taxon>Bacteria</taxon>
        <taxon>Pseudomonadati</taxon>
        <taxon>Pseudomonadota</taxon>
        <taxon>Alphaproteobacteria</taxon>
        <taxon>Hyphomicrobiales</taxon>
        <taxon>Aurantimonadaceae</taxon>
        <taxon>Fulvimarina</taxon>
    </lineage>
</organism>
<evidence type="ECO:0000256" key="3">
    <source>
        <dbReference type="ARBA" id="ARBA00022840"/>
    </source>
</evidence>
<dbReference type="Proteomes" id="UP000192656">
    <property type="component" value="Unassembled WGS sequence"/>
</dbReference>
<dbReference type="CDD" id="cd19481">
    <property type="entry name" value="RecA-like_protease"/>
    <property type="match status" value="1"/>
</dbReference>
<proteinExistence type="inferred from homology"/>
<feature type="region of interest" description="Disordered" evidence="4">
    <location>
        <begin position="179"/>
        <end position="229"/>
    </location>
</feature>
<evidence type="ECO:0000256" key="1">
    <source>
        <dbReference type="ARBA" id="ARBA00006914"/>
    </source>
</evidence>
<feature type="domain" description="AAA+ ATPase" evidence="5">
    <location>
        <begin position="261"/>
        <end position="378"/>
    </location>
</feature>
<dbReference type="GO" id="GO:0005524">
    <property type="term" value="F:ATP binding"/>
    <property type="evidence" value="ECO:0007669"/>
    <property type="project" value="UniProtKB-KW"/>
</dbReference>
<dbReference type="InterPro" id="IPR003593">
    <property type="entry name" value="AAA+_ATPase"/>
</dbReference>
<dbReference type="InterPro" id="IPR027417">
    <property type="entry name" value="P-loop_NTPase"/>
</dbReference>
<name>A0A1W2EZ39_9HYPH</name>
<accession>A0A1W2EZ39</accession>
<sequence length="378" mass="41553">MSRSGYRWIGTLGRSGDGSYYDDHQADRDDVASVSTEATDPVTTFVRERLQKVLQSVDLGDGRKLVVLRCPNAACVVLSEVLMENLDRFAMLPFMPDMRDALRQMEKASLVVMASPTDEISLHGDAVLDFVYTEAEATEIFEQVYGVRKAIGCPTLEDLRRVIVTTTAPDKAEARLAAIASETDAAETERKRKEEEADRSRAAREERERAKGAENLHTELHRPVSPRASDLTGYGEAGVWAMDLATDVSALKDGRIGAEDLDRGALLYGPPGTGKTLLARAIAAEAGIPMILGGYSIWLDSKDARGDTAIRMIREAFRAARANAPAILFIDEIDSFGSRGQNGNNESWFRPFITTSPGDRWCDEHGRCDCHCGHQRQA</sequence>
<evidence type="ECO:0000256" key="2">
    <source>
        <dbReference type="ARBA" id="ARBA00022741"/>
    </source>
</evidence>
<dbReference type="PANTHER" id="PTHR23073">
    <property type="entry name" value="26S PROTEASOME REGULATORY SUBUNIT"/>
    <property type="match status" value="1"/>
</dbReference>
<keyword evidence="3" id="KW-0067">ATP-binding</keyword>
<dbReference type="SMART" id="SM00382">
    <property type="entry name" value="AAA"/>
    <property type="match status" value="1"/>
</dbReference>
<reference evidence="6 7" key="1">
    <citation type="submission" date="2017-04" db="EMBL/GenBank/DDBJ databases">
        <authorList>
            <person name="Afonso C.L."/>
            <person name="Miller P.J."/>
            <person name="Scott M.A."/>
            <person name="Spackman E."/>
            <person name="Goraichik I."/>
            <person name="Dimitrov K.M."/>
            <person name="Suarez D.L."/>
            <person name="Swayne D.E."/>
        </authorList>
    </citation>
    <scope>NUCLEOTIDE SEQUENCE [LARGE SCALE GENOMIC DNA]</scope>
    <source>
        <strain evidence="6 7">CGMCC 1.10972</strain>
    </source>
</reference>
<dbReference type="STRING" id="937218.SAMN06297251_1425"/>
<gene>
    <name evidence="6" type="ORF">SAMN06297251_1425</name>
</gene>
<protein>
    <submittedName>
        <fullName evidence="6">ATPase family associated with various cellular activities (AAA)</fullName>
    </submittedName>
</protein>
<dbReference type="InterPro" id="IPR050221">
    <property type="entry name" value="26S_Proteasome_ATPase"/>
</dbReference>
<feature type="compositionally biased region" description="Basic and acidic residues" evidence="4">
    <location>
        <begin position="187"/>
        <end position="222"/>
    </location>
</feature>
<dbReference type="InterPro" id="IPR003959">
    <property type="entry name" value="ATPase_AAA_core"/>
</dbReference>
<dbReference type="OrthoDB" id="9809379at2"/>
<dbReference type="SUPFAM" id="SSF52540">
    <property type="entry name" value="P-loop containing nucleoside triphosphate hydrolases"/>
    <property type="match status" value="1"/>
</dbReference>
<evidence type="ECO:0000313" key="7">
    <source>
        <dbReference type="Proteomes" id="UP000192656"/>
    </source>
</evidence>
<dbReference type="Pfam" id="PF00004">
    <property type="entry name" value="AAA"/>
    <property type="match status" value="1"/>
</dbReference>
<dbReference type="AlphaFoldDB" id="A0A1W2EZ39"/>
<comment type="similarity">
    <text evidence="1">Belongs to the AAA ATPase family.</text>
</comment>
<evidence type="ECO:0000313" key="6">
    <source>
        <dbReference type="EMBL" id="SMD14488.1"/>
    </source>
</evidence>
<evidence type="ECO:0000256" key="4">
    <source>
        <dbReference type="SAM" id="MobiDB-lite"/>
    </source>
</evidence>
<keyword evidence="7" id="KW-1185">Reference proteome</keyword>
<dbReference type="EMBL" id="FWXR01000042">
    <property type="protein sequence ID" value="SMD14488.1"/>
    <property type="molecule type" value="Genomic_DNA"/>
</dbReference>
<keyword evidence="2" id="KW-0547">Nucleotide-binding</keyword>